<evidence type="ECO:0000313" key="6">
    <source>
        <dbReference type="EMBL" id="CNU67389.1"/>
    </source>
</evidence>
<evidence type="ECO:0000313" key="3">
    <source>
        <dbReference type="EMBL" id="CFE63014.1"/>
    </source>
</evidence>
<evidence type="ECO:0000313" key="7">
    <source>
        <dbReference type="EMBL" id="COW41592.1"/>
    </source>
</evidence>
<name>A0A0T9XKN4_MYCTX</name>
<gene>
    <name evidence="4" type="ORF">ERS007657_00932</name>
    <name evidence="6" type="ORF">ERS007661_01019</name>
    <name evidence="2" type="ORF">ERS007681_01211</name>
    <name evidence="3" type="ORF">ERS007688_03089</name>
    <name evidence="7" type="ORF">ERS007703_03608</name>
    <name evidence="8" type="ORF">ERS007739_00457</name>
    <name evidence="5" type="ORF">ERS027661_02793</name>
</gene>
<dbReference type="EMBL" id="CQQC01000244">
    <property type="protein sequence ID" value="CNU67389.1"/>
    <property type="molecule type" value="Genomic_DNA"/>
</dbReference>
<dbReference type="Proteomes" id="UP000049023">
    <property type="component" value="Unassembled WGS sequence"/>
</dbReference>
<dbReference type="Proteomes" id="UP000046947">
    <property type="component" value="Unassembled WGS sequence"/>
</dbReference>
<dbReference type="Proteomes" id="UP000038802">
    <property type="component" value="Unassembled WGS sequence"/>
</dbReference>
<dbReference type="Proteomes" id="UP000039021">
    <property type="component" value="Unassembled WGS sequence"/>
</dbReference>
<evidence type="ECO:0000313" key="2">
    <source>
        <dbReference type="EMBL" id="CFE38842.1"/>
    </source>
</evidence>
<dbReference type="EMBL" id="CFOE01000112">
    <property type="protein sequence ID" value="CFE38842.1"/>
    <property type="molecule type" value="Genomic_DNA"/>
</dbReference>
<dbReference type="Proteomes" id="UP000039217">
    <property type="component" value="Unassembled WGS sequence"/>
</dbReference>
<evidence type="ECO:0000313" key="10">
    <source>
        <dbReference type="Proteomes" id="UP000039021"/>
    </source>
</evidence>
<dbReference type="AlphaFoldDB" id="A0A0T9XKN4"/>
<evidence type="ECO:0000313" key="15">
    <source>
        <dbReference type="Proteomes" id="UP000049023"/>
    </source>
</evidence>
<evidence type="ECO:0000313" key="5">
    <source>
        <dbReference type="EMBL" id="CKS23933.1"/>
    </source>
</evidence>
<dbReference type="EMBL" id="CSBK01000127">
    <property type="protein sequence ID" value="COW98514.1"/>
    <property type="molecule type" value="Genomic_DNA"/>
</dbReference>
<evidence type="ECO:0000313" key="9">
    <source>
        <dbReference type="Proteomes" id="UP000038802"/>
    </source>
</evidence>
<dbReference type="EMBL" id="CSAE01000511">
    <property type="protein sequence ID" value="COW41592.1"/>
    <property type="molecule type" value="Genomic_DNA"/>
</dbReference>
<dbReference type="Proteomes" id="UP000048289">
    <property type="component" value="Unassembled WGS sequence"/>
</dbReference>
<organism evidence="7 9">
    <name type="scientific">Mycobacterium tuberculosis</name>
    <dbReference type="NCBI Taxonomy" id="1773"/>
    <lineage>
        <taxon>Bacteria</taxon>
        <taxon>Bacillati</taxon>
        <taxon>Actinomycetota</taxon>
        <taxon>Actinomycetes</taxon>
        <taxon>Mycobacteriales</taxon>
        <taxon>Mycobacteriaceae</taxon>
        <taxon>Mycobacterium</taxon>
        <taxon>Mycobacterium tuberculosis complex</taxon>
    </lineage>
</organism>
<reference evidence="8" key="3">
    <citation type="submission" date="2015-03" db="EMBL/GenBank/DDBJ databases">
        <authorList>
            <consortium name="Pathogen Informatics"/>
            <person name="Murphy D."/>
        </authorList>
    </citation>
    <scope>NUCLEOTIDE SEQUENCE</scope>
    <source>
        <strain evidence="8">N09902308</strain>
    </source>
</reference>
<protein>
    <submittedName>
        <fullName evidence="7">Uncharacterized protein</fullName>
    </submittedName>
</protein>
<feature type="region of interest" description="Disordered" evidence="1">
    <location>
        <begin position="51"/>
        <end position="93"/>
    </location>
</feature>
<proteinExistence type="predicted"/>
<evidence type="ECO:0000313" key="13">
    <source>
        <dbReference type="Proteomes" id="UP000046947"/>
    </source>
</evidence>
<reference evidence="7" key="2">
    <citation type="submission" date="2015-03" db="EMBL/GenBank/DDBJ databases">
        <authorList>
            <person name="Murphy D."/>
        </authorList>
    </citation>
    <scope>NUCLEOTIDE SEQUENCE [LARGE SCALE GENOMIC DNA]</scope>
    <source>
        <strain evidence="7">K00500041</strain>
    </source>
</reference>
<evidence type="ECO:0000313" key="14">
    <source>
        <dbReference type="Proteomes" id="UP000048289"/>
    </source>
</evidence>
<dbReference type="Proteomes" id="UP000046680">
    <property type="component" value="Unassembled WGS sequence"/>
</dbReference>
<accession>A0A0T9XKN4</accession>
<evidence type="ECO:0000256" key="1">
    <source>
        <dbReference type="SAM" id="MobiDB-lite"/>
    </source>
</evidence>
<evidence type="ECO:0000313" key="4">
    <source>
        <dbReference type="EMBL" id="CFR70781.1"/>
    </source>
</evidence>
<evidence type="ECO:0000313" key="8">
    <source>
        <dbReference type="EMBL" id="COW98514.1"/>
    </source>
</evidence>
<reference evidence="9 10" key="1">
    <citation type="submission" date="2015-03" db="EMBL/GenBank/DDBJ databases">
        <authorList>
            <consortium name="Pathogen Informatics"/>
        </authorList>
    </citation>
    <scope>NUCLEOTIDE SEQUENCE [LARGE SCALE GENOMIC DNA]</scope>
    <source>
        <strain evidence="5 15">Bir 187</strain>
        <strain evidence="4 12">C09601061</strain>
        <strain evidence="6 11">D00501624</strain>
        <strain evidence="2 14">G09901357</strain>
        <strain evidence="3 13">H09601792</strain>
        <strain evidence="9">K00500041</strain>
        <strain evidence="10">N09902308</strain>
    </source>
</reference>
<evidence type="ECO:0000313" key="12">
    <source>
        <dbReference type="Proteomes" id="UP000046680"/>
    </source>
</evidence>
<sequence>MLVTLAHHLGVGVHHGAQALQCGLCLGFLNETHDRIDHHHTEDHCGVNEFLKTGGDRPGNEQNVDQRVMKLPQDAGQQASARYHRQGVGPEAF</sequence>
<dbReference type="EMBL" id="CFOH01000610">
    <property type="protein sequence ID" value="CFE63014.1"/>
    <property type="molecule type" value="Genomic_DNA"/>
</dbReference>
<evidence type="ECO:0000313" key="11">
    <source>
        <dbReference type="Proteomes" id="UP000039217"/>
    </source>
</evidence>
<dbReference type="EMBL" id="CNFU01000636">
    <property type="protein sequence ID" value="CKS23933.1"/>
    <property type="molecule type" value="Genomic_DNA"/>
</dbReference>
<dbReference type="EMBL" id="CGCX01000247">
    <property type="protein sequence ID" value="CFR70781.1"/>
    <property type="molecule type" value="Genomic_DNA"/>
</dbReference>